<accession>A0A8T3BAX6</accession>
<dbReference type="GO" id="GO:0005634">
    <property type="term" value="C:nucleus"/>
    <property type="evidence" value="ECO:0007669"/>
    <property type="project" value="UniProtKB-SubCell"/>
</dbReference>
<proteinExistence type="inferred from homology"/>
<evidence type="ECO:0000313" key="7">
    <source>
        <dbReference type="EMBL" id="KAI0508034.1"/>
    </source>
</evidence>
<evidence type="ECO:0000256" key="6">
    <source>
        <dbReference type="RuleBase" id="RU367155"/>
    </source>
</evidence>
<evidence type="ECO:0000256" key="2">
    <source>
        <dbReference type="ARBA" id="ARBA00023015"/>
    </source>
</evidence>
<evidence type="ECO:0000256" key="5">
    <source>
        <dbReference type="ARBA" id="ARBA00023242"/>
    </source>
</evidence>
<comment type="caution">
    <text evidence="7">The sequence shown here is derived from an EMBL/GenBank/DDBJ whole genome shotgun (WGS) entry which is preliminary data.</text>
</comment>
<dbReference type="InterPro" id="IPR001289">
    <property type="entry name" value="NFYA"/>
</dbReference>
<name>A0A8T3BAX6_DENNO</name>
<protein>
    <recommendedName>
        <fullName evidence="6">Nuclear transcription factor Y subunit</fullName>
    </recommendedName>
</protein>
<keyword evidence="8" id="KW-1185">Reference proteome</keyword>
<dbReference type="EMBL" id="JAGYWB010000010">
    <property type="protein sequence ID" value="KAI0508034.1"/>
    <property type="molecule type" value="Genomic_DNA"/>
</dbReference>
<dbReference type="GO" id="GO:0003700">
    <property type="term" value="F:DNA-binding transcription factor activity"/>
    <property type="evidence" value="ECO:0007669"/>
    <property type="project" value="UniProtKB-UniRule"/>
</dbReference>
<keyword evidence="2 6" id="KW-0805">Transcription regulation</keyword>
<evidence type="ECO:0000256" key="1">
    <source>
        <dbReference type="ARBA" id="ARBA00004123"/>
    </source>
</evidence>
<organism evidence="7 8">
    <name type="scientific">Dendrobium nobile</name>
    <name type="common">Orchid</name>
    <dbReference type="NCBI Taxonomy" id="94219"/>
    <lineage>
        <taxon>Eukaryota</taxon>
        <taxon>Viridiplantae</taxon>
        <taxon>Streptophyta</taxon>
        <taxon>Embryophyta</taxon>
        <taxon>Tracheophyta</taxon>
        <taxon>Spermatophyta</taxon>
        <taxon>Magnoliopsida</taxon>
        <taxon>Liliopsida</taxon>
        <taxon>Asparagales</taxon>
        <taxon>Orchidaceae</taxon>
        <taxon>Epidendroideae</taxon>
        <taxon>Malaxideae</taxon>
        <taxon>Dendrobiinae</taxon>
        <taxon>Dendrobium</taxon>
    </lineage>
</organism>
<keyword evidence="5 6" id="KW-0539">Nucleus</keyword>
<comment type="subcellular location">
    <subcellularLocation>
        <location evidence="1 6">Nucleus</location>
    </subcellularLocation>
</comment>
<dbReference type="AlphaFoldDB" id="A0A8T3BAX6"/>
<evidence type="ECO:0000256" key="3">
    <source>
        <dbReference type="ARBA" id="ARBA00023125"/>
    </source>
</evidence>
<dbReference type="Gene3D" id="6.10.250.2430">
    <property type="match status" value="1"/>
</dbReference>
<sequence length="59" mass="6966">MALPIEIAMEPIHVNAKQYHGILRRRQSRSKAKFENITIKSRKVPFRLLTFREDDALKC</sequence>
<dbReference type="Pfam" id="PF02045">
    <property type="entry name" value="CBFB_NFYA"/>
    <property type="match status" value="1"/>
</dbReference>
<dbReference type="GO" id="GO:0003677">
    <property type="term" value="F:DNA binding"/>
    <property type="evidence" value="ECO:0007669"/>
    <property type="project" value="UniProtKB-KW"/>
</dbReference>
<dbReference type="OrthoDB" id="1097733at2759"/>
<comment type="subunit">
    <text evidence="6">Heterotrimer.</text>
</comment>
<gene>
    <name evidence="7" type="ORF">KFK09_014168</name>
</gene>
<evidence type="ECO:0000256" key="4">
    <source>
        <dbReference type="ARBA" id="ARBA00023163"/>
    </source>
</evidence>
<keyword evidence="4 6" id="KW-0804">Transcription</keyword>
<dbReference type="PANTHER" id="PTHR12632">
    <property type="entry name" value="TRANSCRIPTION FACTOR NF-Y ALPHA-RELATED"/>
    <property type="match status" value="1"/>
</dbReference>
<keyword evidence="3 6" id="KW-0238">DNA-binding</keyword>
<evidence type="ECO:0000313" key="8">
    <source>
        <dbReference type="Proteomes" id="UP000829196"/>
    </source>
</evidence>
<comment type="function">
    <text evidence="6">Component of the sequence-specific heterotrimeric transcription factor (NF-Y) which specifically recognizes a 5'-CCAAT-3' box motif found in the promoters of its target genes.</text>
</comment>
<dbReference type="PROSITE" id="PS51152">
    <property type="entry name" value="NFYA_HAP2_2"/>
    <property type="match status" value="1"/>
</dbReference>
<dbReference type="Proteomes" id="UP000829196">
    <property type="component" value="Unassembled WGS sequence"/>
</dbReference>
<comment type="similarity">
    <text evidence="6">Belongs to the NFYA/HAP2 subunit family.</text>
</comment>
<reference evidence="7" key="1">
    <citation type="journal article" date="2022" name="Front. Genet.">
        <title>Chromosome-Scale Assembly of the Dendrobium nobile Genome Provides Insights Into the Molecular Mechanism of the Biosynthesis of the Medicinal Active Ingredient of Dendrobium.</title>
        <authorList>
            <person name="Xu Q."/>
            <person name="Niu S.-C."/>
            <person name="Li K.-L."/>
            <person name="Zheng P.-J."/>
            <person name="Zhang X.-J."/>
            <person name="Jia Y."/>
            <person name="Liu Y."/>
            <person name="Niu Y.-X."/>
            <person name="Yu L.-H."/>
            <person name="Chen D.-F."/>
            <person name="Zhang G.-Q."/>
        </authorList>
    </citation>
    <scope>NUCLEOTIDE SEQUENCE</scope>
    <source>
        <tissue evidence="7">Leaf</tissue>
    </source>
</reference>
<dbReference type="SMR" id="A0A8T3BAX6"/>